<reference evidence="2" key="1">
    <citation type="journal article" date="2014" name="Front. Microbiol.">
        <title>High frequency of phylogenetically diverse reductive dehalogenase-homologous genes in deep subseafloor sedimentary metagenomes.</title>
        <authorList>
            <person name="Kawai M."/>
            <person name="Futagami T."/>
            <person name="Toyoda A."/>
            <person name="Takaki Y."/>
            <person name="Nishi S."/>
            <person name="Hori S."/>
            <person name="Arai W."/>
            <person name="Tsubouchi T."/>
            <person name="Morono Y."/>
            <person name="Uchiyama I."/>
            <person name="Ito T."/>
            <person name="Fujiyama A."/>
            <person name="Inagaki F."/>
            <person name="Takami H."/>
        </authorList>
    </citation>
    <scope>NUCLEOTIDE SEQUENCE</scope>
    <source>
        <strain evidence="2">Expedition CK06-06</strain>
    </source>
</reference>
<gene>
    <name evidence="2" type="ORF">S12H4_44652</name>
</gene>
<evidence type="ECO:0000313" key="2">
    <source>
        <dbReference type="EMBL" id="GAJ16001.1"/>
    </source>
</evidence>
<feature type="coiled-coil region" evidence="1">
    <location>
        <begin position="53"/>
        <end position="80"/>
    </location>
</feature>
<name>X1VKC6_9ZZZZ</name>
<comment type="caution">
    <text evidence="2">The sequence shown here is derived from an EMBL/GenBank/DDBJ whole genome shotgun (WGS) entry which is preliminary data.</text>
</comment>
<protein>
    <submittedName>
        <fullName evidence="2">Uncharacterized protein</fullName>
    </submittedName>
</protein>
<accession>X1VKC6</accession>
<keyword evidence="1" id="KW-0175">Coiled coil</keyword>
<evidence type="ECO:0000256" key="1">
    <source>
        <dbReference type="SAM" id="Coils"/>
    </source>
</evidence>
<dbReference type="EMBL" id="BARW01027534">
    <property type="protein sequence ID" value="GAJ16001.1"/>
    <property type="molecule type" value="Genomic_DNA"/>
</dbReference>
<dbReference type="AlphaFoldDB" id="X1VKC6"/>
<organism evidence="2">
    <name type="scientific">marine sediment metagenome</name>
    <dbReference type="NCBI Taxonomy" id="412755"/>
    <lineage>
        <taxon>unclassified sequences</taxon>
        <taxon>metagenomes</taxon>
        <taxon>ecological metagenomes</taxon>
    </lineage>
</organism>
<sequence length="181" mass="21594">MEKEFLSKLLNLDGENEDYLSILEEGQCLVRVNSIKRPFLLSVPLIQRKWLENSEINRNNDLIMEKLDKLTSENEKNKNKSYRVFLKDSIKTIKNILKKSSGILLKMKEKFEQKQESKDSNIHSNILEEIEDFELLQYETENNLNHNNINKQNLNIEQKDNSLDKFEEFINKLYVEQQKKK</sequence>
<proteinExistence type="predicted"/>